<keyword evidence="3" id="KW-1185">Reference proteome</keyword>
<protein>
    <recommendedName>
        <fullName evidence="4">Secreted protein</fullName>
    </recommendedName>
</protein>
<comment type="caution">
    <text evidence="2">The sequence shown here is derived from an EMBL/GenBank/DDBJ whole genome shotgun (WGS) entry which is preliminary data.</text>
</comment>
<evidence type="ECO:0000313" key="2">
    <source>
        <dbReference type="EMBL" id="KAK3318247.1"/>
    </source>
</evidence>
<reference evidence="2" key="1">
    <citation type="journal article" date="2023" name="Mol. Phylogenet. Evol.">
        <title>Genome-scale phylogeny and comparative genomics of the fungal order Sordariales.</title>
        <authorList>
            <person name="Hensen N."/>
            <person name="Bonometti L."/>
            <person name="Westerberg I."/>
            <person name="Brannstrom I.O."/>
            <person name="Guillou S."/>
            <person name="Cros-Aarteil S."/>
            <person name="Calhoun S."/>
            <person name="Haridas S."/>
            <person name="Kuo A."/>
            <person name="Mondo S."/>
            <person name="Pangilinan J."/>
            <person name="Riley R."/>
            <person name="LaButti K."/>
            <person name="Andreopoulos B."/>
            <person name="Lipzen A."/>
            <person name="Chen C."/>
            <person name="Yan M."/>
            <person name="Daum C."/>
            <person name="Ng V."/>
            <person name="Clum A."/>
            <person name="Steindorff A."/>
            <person name="Ohm R.A."/>
            <person name="Martin F."/>
            <person name="Silar P."/>
            <person name="Natvig D.O."/>
            <person name="Lalanne C."/>
            <person name="Gautier V."/>
            <person name="Ament-Velasquez S.L."/>
            <person name="Kruys A."/>
            <person name="Hutchinson M.I."/>
            <person name="Powell A.J."/>
            <person name="Barry K."/>
            <person name="Miller A.N."/>
            <person name="Grigoriev I.V."/>
            <person name="Debuchy R."/>
            <person name="Gladieux P."/>
            <person name="Hiltunen Thoren M."/>
            <person name="Johannesson H."/>
        </authorList>
    </citation>
    <scope>NUCLEOTIDE SEQUENCE</scope>
    <source>
        <strain evidence="2">CBS 118394</strain>
    </source>
</reference>
<accession>A0AAE0I463</accession>
<name>A0AAE0I463_9PEZI</name>
<feature type="chain" id="PRO_5041897714" description="Secreted protein" evidence="1">
    <location>
        <begin position="21"/>
        <end position="127"/>
    </location>
</feature>
<reference evidence="2" key="2">
    <citation type="submission" date="2023-06" db="EMBL/GenBank/DDBJ databases">
        <authorList>
            <consortium name="Lawrence Berkeley National Laboratory"/>
            <person name="Haridas S."/>
            <person name="Hensen N."/>
            <person name="Bonometti L."/>
            <person name="Westerberg I."/>
            <person name="Brannstrom I.O."/>
            <person name="Guillou S."/>
            <person name="Cros-Aarteil S."/>
            <person name="Calhoun S."/>
            <person name="Kuo A."/>
            <person name="Mondo S."/>
            <person name="Pangilinan J."/>
            <person name="Riley R."/>
            <person name="Labutti K."/>
            <person name="Andreopoulos B."/>
            <person name="Lipzen A."/>
            <person name="Chen C."/>
            <person name="Yanf M."/>
            <person name="Daum C."/>
            <person name="Ng V."/>
            <person name="Clum A."/>
            <person name="Steindorff A."/>
            <person name="Ohm R."/>
            <person name="Martin F."/>
            <person name="Silar P."/>
            <person name="Natvig D."/>
            <person name="Lalanne C."/>
            <person name="Gautier V."/>
            <person name="Ament-Velasquez S.L."/>
            <person name="Kruys A."/>
            <person name="Hutchinson M.I."/>
            <person name="Powell A.J."/>
            <person name="Barry K."/>
            <person name="Miller A.N."/>
            <person name="Grigoriev I.V."/>
            <person name="Debuchy R."/>
            <person name="Gladieux P."/>
            <person name="Thoren M.H."/>
            <person name="Johannesson H."/>
        </authorList>
    </citation>
    <scope>NUCLEOTIDE SEQUENCE</scope>
    <source>
        <strain evidence="2">CBS 118394</strain>
    </source>
</reference>
<sequence>MAYSMRTFLCLISALRFISASVMINYFIKAGGTLTLLADCSAVIPVGTGAGEISSMAGCCCCWPWVVVVVASPSRFALKLSWSAAFFFAYSSSMRAFSWLSHCLIWDLRAWNACSPCSRSASQPMVA</sequence>
<feature type="non-terminal residue" evidence="2">
    <location>
        <position position="127"/>
    </location>
</feature>
<gene>
    <name evidence="2" type="ORF">B0H66DRAFT_556574</name>
</gene>
<evidence type="ECO:0008006" key="4">
    <source>
        <dbReference type="Google" id="ProtNLM"/>
    </source>
</evidence>
<organism evidence="2 3">
    <name type="scientific">Apodospora peruviana</name>
    <dbReference type="NCBI Taxonomy" id="516989"/>
    <lineage>
        <taxon>Eukaryota</taxon>
        <taxon>Fungi</taxon>
        <taxon>Dikarya</taxon>
        <taxon>Ascomycota</taxon>
        <taxon>Pezizomycotina</taxon>
        <taxon>Sordariomycetes</taxon>
        <taxon>Sordariomycetidae</taxon>
        <taxon>Sordariales</taxon>
        <taxon>Lasiosphaeriaceae</taxon>
        <taxon>Apodospora</taxon>
    </lineage>
</organism>
<evidence type="ECO:0000313" key="3">
    <source>
        <dbReference type="Proteomes" id="UP001283341"/>
    </source>
</evidence>
<feature type="signal peptide" evidence="1">
    <location>
        <begin position="1"/>
        <end position="20"/>
    </location>
</feature>
<keyword evidence="1" id="KW-0732">Signal</keyword>
<dbReference type="AlphaFoldDB" id="A0AAE0I463"/>
<dbReference type="EMBL" id="JAUEDM010000004">
    <property type="protein sequence ID" value="KAK3318247.1"/>
    <property type="molecule type" value="Genomic_DNA"/>
</dbReference>
<proteinExistence type="predicted"/>
<dbReference type="Proteomes" id="UP001283341">
    <property type="component" value="Unassembled WGS sequence"/>
</dbReference>
<evidence type="ECO:0000256" key="1">
    <source>
        <dbReference type="SAM" id="SignalP"/>
    </source>
</evidence>